<proteinExistence type="predicted"/>
<evidence type="ECO:0000313" key="1">
    <source>
        <dbReference type="EMBL" id="KAH9384795.1"/>
    </source>
</evidence>
<protein>
    <submittedName>
        <fullName evidence="1">Uncharacterized protein</fullName>
    </submittedName>
</protein>
<reference evidence="1 2" key="1">
    <citation type="journal article" date="2020" name="Cell">
        <title>Large-Scale Comparative Analyses of Tick Genomes Elucidate Their Genetic Diversity and Vector Capacities.</title>
        <authorList>
            <consortium name="Tick Genome and Microbiome Consortium (TIGMIC)"/>
            <person name="Jia N."/>
            <person name="Wang J."/>
            <person name="Shi W."/>
            <person name="Du L."/>
            <person name="Sun Y."/>
            <person name="Zhan W."/>
            <person name="Jiang J.F."/>
            <person name="Wang Q."/>
            <person name="Zhang B."/>
            <person name="Ji P."/>
            <person name="Bell-Sakyi L."/>
            <person name="Cui X.M."/>
            <person name="Yuan T.T."/>
            <person name="Jiang B.G."/>
            <person name="Yang W.F."/>
            <person name="Lam T.T."/>
            <person name="Chang Q.C."/>
            <person name="Ding S.J."/>
            <person name="Wang X.J."/>
            <person name="Zhu J.G."/>
            <person name="Ruan X.D."/>
            <person name="Zhao L."/>
            <person name="Wei J.T."/>
            <person name="Ye R.Z."/>
            <person name="Que T.C."/>
            <person name="Du C.H."/>
            <person name="Zhou Y.H."/>
            <person name="Cheng J.X."/>
            <person name="Dai P.F."/>
            <person name="Guo W.B."/>
            <person name="Han X.H."/>
            <person name="Huang E.J."/>
            <person name="Li L.F."/>
            <person name="Wei W."/>
            <person name="Gao Y.C."/>
            <person name="Liu J.Z."/>
            <person name="Shao H.Z."/>
            <person name="Wang X."/>
            <person name="Wang C.C."/>
            <person name="Yang T.C."/>
            <person name="Huo Q.B."/>
            <person name="Li W."/>
            <person name="Chen H.Y."/>
            <person name="Chen S.E."/>
            <person name="Zhou L.G."/>
            <person name="Ni X.B."/>
            <person name="Tian J.H."/>
            <person name="Sheng Y."/>
            <person name="Liu T."/>
            <person name="Pan Y.S."/>
            <person name="Xia L.Y."/>
            <person name="Li J."/>
            <person name="Zhao F."/>
            <person name="Cao W.C."/>
        </authorList>
    </citation>
    <scope>NUCLEOTIDE SEQUENCE [LARGE SCALE GENOMIC DNA]</scope>
    <source>
        <strain evidence="1">HaeL-2018</strain>
    </source>
</reference>
<evidence type="ECO:0000313" key="2">
    <source>
        <dbReference type="Proteomes" id="UP000821853"/>
    </source>
</evidence>
<sequence>MVECTVELMGYRSPTLSSDLHHHDGGVDVYTKCNMTDPFVTTNVSEAPNVKKNARAVVALNVLKIVTVYLCLNTSQTHVQSCRVEVMHTQQAQIEKTLQRPTWT</sequence>
<comment type="caution">
    <text evidence="1">The sequence shown here is derived from an EMBL/GenBank/DDBJ whole genome shotgun (WGS) entry which is preliminary data.</text>
</comment>
<accession>A0A9J6HAP5</accession>
<organism evidence="1 2">
    <name type="scientific">Haemaphysalis longicornis</name>
    <name type="common">Bush tick</name>
    <dbReference type="NCBI Taxonomy" id="44386"/>
    <lineage>
        <taxon>Eukaryota</taxon>
        <taxon>Metazoa</taxon>
        <taxon>Ecdysozoa</taxon>
        <taxon>Arthropoda</taxon>
        <taxon>Chelicerata</taxon>
        <taxon>Arachnida</taxon>
        <taxon>Acari</taxon>
        <taxon>Parasitiformes</taxon>
        <taxon>Ixodida</taxon>
        <taxon>Ixodoidea</taxon>
        <taxon>Ixodidae</taxon>
        <taxon>Haemaphysalinae</taxon>
        <taxon>Haemaphysalis</taxon>
    </lineage>
</organism>
<name>A0A9J6HAP5_HAELO</name>
<dbReference type="Proteomes" id="UP000821853">
    <property type="component" value="Unassembled WGS sequence"/>
</dbReference>
<dbReference type="VEuPathDB" id="VectorBase:HLOH_040071"/>
<dbReference type="EMBL" id="JABSTR010003151">
    <property type="protein sequence ID" value="KAH9384795.1"/>
    <property type="molecule type" value="Genomic_DNA"/>
</dbReference>
<dbReference type="AlphaFoldDB" id="A0A9J6HAP5"/>
<gene>
    <name evidence="1" type="ORF">HPB48_026810</name>
</gene>
<keyword evidence="2" id="KW-1185">Reference proteome</keyword>